<dbReference type="Gene3D" id="1.20.1280.50">
    <property type="match status" value="1"/>
</dbReference>
<proteinExistence type="predicted"/>
<reference evidence="1" key="1">
    <citation type="submission" date="2020-06" db="EMBL/GenBank/DDBJ databases">
        <authorList>
            <consortium name="Plant Systems Biology data submission"/>
        </authorList>
    </citation>
    <scope>NUCLEOTIDE SEQUENCE</scope>
    <source>
        <strain evidence="1">D6</strain>
    </source>
</reference>
<dbReference type="SUPFAM" id="SSF81383">
    <property type="entry name" value="F-box domain"/>
    <property type="match status" value="1"/>
</dbReference>
<accession>A0A9N8F2K2</accession>
<dbReference type="OrthoDB" id="45613at2759"/>
<organism evidence="1 2">
    <name type="scientific">Seminavis robusta</name>
    <dbReference type="NCBI Taxonomy" id="568900"/>
    <lineage>
        <taxon>Eukaryota</taxon>
        <taxon>Sar</taxon>
        <taxon>Stramenopiles</taxon>
        <taxon>Ochrophyta</taxon>
        <taxon>Bacillariophyta</taxon>
        <taxon>Bacillariophyceae</taxon>
        <taxon>Bacillariophycidae</taxon>
        <taxon>Naviculales</taxon>
        <taxon>Naviculaceae</taxon>
        <taxon>Seminavis</taxon>
    </lineage>
</organism>
<dbReference type="InterPro" id="IPR036047">
    <property type="entry name" value="F-box-like_dom_sf"/>
</dbReference>
<evidence type="ECO:0000313" key="1">
    <source>
        <dbReference type="EMBL" id="CAB9531726.1"/>
    </source>
</evidence>
<dbReference type="Proteomes" id="UP001153069">
    <property type="component" value="Unassembled WGS sequence"/>
</dbReference>
<dbReference type="EMBL" id="CAICTM010003898">
    <property type="protein sequence ID" value="CAB9531726.1"/>
    <property type="molecule type" value="Genomic_DNA"/>
</dbReference>
<name>A0A9N8F2K2_9STRA</name>
<evidence type="ECO:0000313" key="2">
    <source>
        <dbReference type="Proteomes" id="UP001153069"/>
    </source>
</evidence>
<protein>
    <submittedName>
        <fullName evidence="1">Uncharacterized protein</fullName>
    </submittedName>
</protein>
<dbReference type="AlphaFoldDB" id="A0A9N8F2K2"/>
<keyword evidence="2" id="KW-1185">Reference proteome</keyword>
<gene>
    <name evidence="1" type="ORF">SEMRO_3900_G351790.1</name>
</gene>
<comment type="caution">
    <text evidence="1">The sequence shown here is derived from an EMBL/GenBank/DDBJ whole genome shotgun (WGS) entry which is preliminary data.</text>
</comment>
<sequence length="321" mass="36856">MSLEVVAPMVCEEGSKNLHSSKKKLMVPSKEEDRFEVLGEDAVLSIFSYIAHAPLEKISKNPGDSELTQLLPGVSKFWQEMSEHDCLWKPAILRQLQREPSLWSEGLVSLVKNRKAWQNALLSGETTPDDLLERVREALGNASYKKIYRTVVSEYIRQVLPVFYMPGHVMLGLSYRLHLFEPRYRLLVAQLLQGYPREAKKGGLTTIGNRPAPIFIHANRQPFRASSPACLVQLVRCNISDRDGTADIMLLPIAYLWLEKVWARPNSWNLHYAQSIRMGQKAAREMHELVNQEILESIVSRVGDYNNDYWTDDEDFDDVWE</sequence>